<keyword evidence="2 4" id="KW-0442">Lipid degradation</keyword>
<reference evidence="6 7" key="1">
    <citation type="submission" date="2020-07" db="EMBL/GenBank/DDBJ databases">
        <title>Genomic diversity of species in the Neisseriaceae family.</title>
        <authorList>
            <person name="Vincent A.T."/>
            <person name="Bernet E."/>
            <person name="Veyrier F.J."/>
        </authorList>
    </citation>
    <scope>NUCLEOTIDE SEQUENCE [LARGE SCALE GENOMIC DNA]</scope>
    <source>
        <strain evidence="6 7">DSM 22244</strain>
    </source>
</reference>
<dbReference type="InterPro" id="IPR016035">
    <property type="entry name" value="Acyl_Trfase/lysoPLipase"/>
</dbReference>
<feature type="domain" description="PNPLA" evidence="5">
    <location>
        <begin position="15"/>
        <end position="249"/>
    </location>
</feature>
<dbReference type="PANTHER" id="PTHR14226:SF57">
    <property type="entry name" value="BLR7027 PROTEIN"/>
    <property type="match status" value="1"/>
</dbReference>
<dbReference type="EMBL" id="CP059567">
    <property type="protein sequence ID" value="QMT40318.1"/>
    <property type="molecule type" value="Genomic_DNA"/>
</dbReference>
<dbReference type="Pfam" id="PF01734">
    <property type="entry name" value="Patatin"/>
    <property type="match status" value="1"/>
</dbReference>
<evidence type="ECO:0000256" key="2">
    <source>
        <dbReference type="ARBA" id="ARBA00022963"/>
    </source>
</evidence>
<dbReference type="InterPro" id="IPR021095">
    <property type="entry name" value="DUF3734"/>
</dbReference>
<dbReference type="AlphaFoldDB" id="A0A7D7NBM2"/>
<dbReference type="Pfam" id="PF12536">
    <property type="entry name" value="DUF3734"/>
    <property type="match status" value="1"/>
</dbReference>
<evidence type="ECO:0000313" key="7">
    <source>
        <dbReference type="Proteomes" id="UP000514752"/>
    </source>
</evidence>
<feature type="active site" description="Proton acceptor" evidence="4">
    <location>
        <position position="236"/>
    </location>
</feature>
<keyword evidence="1 4" id="KW-0378">Hydrolase</keyword>
<accession>A0A7D7NBM2</accession>
<proteinExistence type="predicted"/>
<name>A0A7D7NBM2_9NEIS</name>
<dbReference type="InterPro" id="IPR050301">
    <property type="entry name" value="NTE"/>
</dbReference>
<evidence type="ECO:0000256" key="3">
    <source>
        <dbReference type="ARBA" id="ARBA00023098"/>
    </source>
</evidence>
<dbReference type="PANTHER" id="PTHR14226">
    <property type="entry name" value="NEUROPATHY TARGET ESTERASE/SWISS CHEESE D.MELANOGASTER"/>
    <property type="match status" value="1"/>
</dbReference>
<dbReference type="Proteomes" id="UP000514752">
    <property type="component" value="Chromosome"/>
</dbReference>
<feature type="short sequence motif" description="DGA/G" evidence="4">
    <location>
        <begin position="236"/>
        <end position="238"/>
    </location>
</feature>
<evidence type="ECO:0000259" key="5">
    <source>
        <dbReference type="PROSITE" id="PS51635"/>
    </source>
</evidence>
<keyword evidence="3 4" id="KW-0443">Lipid metabolism</keyword>
<evidence type="ECO:0000313" key="6">
    <source>
        <dbReference type="EMBL" id="QMT40318.1"/>
    </source>
</evidence>
<organism evidence="6 7">
    <name type="scientific">Neisseria shayeganii</name>
    <dbReference type="NCBI Taxonomy" id="607712"/>
    <lineage>
        <taxon>Bacteria</taxon>
        <taxon>Pseudomonadati</taxon>
        <taxon>Pseudomonadota</taxon>
        <taxon>Betaproteobacteria</taxon>
        <taxon>Neisseriales</taxon>
        <taxon>Neisseriaceae</taxon>
        <taxon>Neisseria</taxon>
    </lineage>
</organism>
<dbReference type="Gene3D" id="3.40.1090.10">
    <property type="entry name" value="Cytosolic phospholipase A2 catalytic domain"/>
    <property type="match status" value="1"/>
</dbReference>
<feature type="active site" description="Nucleophile" evidence="4">
    <location>
        <position position="48"/>
    </location>
</feature>
<dbReference type="SUPFAM" id="SSF52151">
    <property type="entry name" value="FabD/lysophospholipase-like"/>
    <property type="match status" value="1"/>
</dbReference>
<feature type="short sequence motif" description="GXGXXG" evidence="4">
    <location>
        <begin position="19"/>
        <end position="24"/>
    </location>
</feature>
<gene>
    <name evidence="6" type="ORF">H3L94_10845</name>
</gene>
<protein>
    <submittedName>
        <fullName evidence="6">DUF3734 domain-containing protein</fullName>
    </submittedName>
</protein>
<dbReference type="KEGG" id="nsg:H3L94_10845"/>
<dbReference type="RefSeq" id="WP_009119127.1">
    <property type="nucleotide sequence ID" value="NZ_CP059567.1"/>
</dbReference>
<evidence type="ECO:0000256" key="1">
    <source>
        <dbReference type="ARBA" id="ARBA00022801"/>
    </source>
</evidence>
<dbReference type="GO" id="GO:0016042">
    <property type="term" value="P:lipid catabolic process"/>
    <property type="evidence" value="ECO:0007669"/>
    <property type="project" value="UniProtKB-UniRule"/>
</dbReference>
<dbReference type="PROSITE" id="PS51635">
    <property type="entry name" value="PNPLA"/>
    <property type="match status" value="1"/>
</dbReference>
<evidence type="ECO:0000256" key="4">
    <source>
        <dbReference type="PROSITE-ProRule" id="PRU01161"/>
    </source>
</evidence>
<dbReference type="GO" id="GO:0016787">
    <property type="term" value="F:hydrolase activity"/>
    <property type="evidence" value="ECO:0007669"/>
    <property type="project" value="UniProtKB-UniRule"/>
</dbReference>
<dbReference type="InterPro" id="IPR002641">
    <property type="entry name" value="PNPLA_dom"/>
</dbReference>
<sequence>MSLQEAVKPYDRITLLLQGGGALGAYQAGIYEGIHNNGIRINSISGISIGALNTAVIAGNPPEKRIEALRGFWETITRRNYTSDAFNPYKYMLSHIGWWEQIPGVAHAFPHVFENSFLKQQLRTLESSTEAFQTMLEGQRGFFKPRYQIPFNTTPNHLSHYTTDQLYRTLERFCDLDLVNRPDVMRVSVSAVNVRSGNYAVFCNENEELRYEHFIASGALPPGFPAVEIDGEFYWDGGMVSNTPLNDILEHEESLKQLIFQVDLWDARGNLPDNMKAIDERIKDIQYSSKTRMITDVMGQRLRYNRLIKELLAMIPDKKNQAARRAIAEAEALADVGVKNVIHLIYRKKSYERGHKDYEFSSNTMHDHWDSGLHDIAQTFRHTDWFELPPDDEIFVTHDIHDKRRQMSQKGR</sequence>
<feature type="short sequence motif" description="GXSXG" evidence="4">
    <location>
        <begin position="46"/>
        <end position="50"/>
    </location>
</feature>